<organism evidence="1 2">
    <name type="scientific">Paraburkholderia graminis</name>
    <dbReference type="NCBI Taxonomy" id="60548"/>
    <lineage>
        <taxon>Bacteria</taxon>
        <taxon>Pseudomonadati</taxon>
        <taxon>Pseudomonadota</taxon>
        <taxon>Betaproteobacteria</taxon>
        <taxon>Burkholderiales</taxon>
        <taxon>Burkholderiaceae</taxon>
        <taxon>Paraburkholderia</taxon>
    </lineage>
</organism>
<protein>
    <submittedName>
        <fullName evidence="1">Uncharacterized protein</fullName>
    </submittedName>
</protein>
<evidence type="ECO:0000313" key="1">
    <source>
        <dbReference type="EMBL" id="MDR6203061.1"/>
    </source>
</evidence>
<evidence type="ECO:0000313" key="2">
    <source>
        <dbReference type="Proteomes" id="UP001245184"/>
    </source>
</evidence>
<dbReference type="Proteomes" id="UP001245184">
    <property type="component" value="Unassembled WGS sequence"/>
</dbReference>
<accession>A0ABD5CD49</accession>
<dbReference type="AlphaFoldDB" id="A0ABD5CD49"/>
<proteinExistence type="predicted"/>
<reference evidence="1 2" key="1">
    <citation type="submission" date="2023-08" db="EMBL/GenBank/DDBJ databases">
        <title>Genome sequencing of plant associated microbes to promote plant fitness in Sorghum bicolor and Oryza sativa.</title>
        <authorList>
            <person name="Coleman-Derr D."/>
        </authorList>
    </citation>
    <scope>NUCLEOTIDE SEQUENCE [LARGE SCALE GENOMIC DNA]</scope>
    <source>
        <strain evidence="1 2">SLBN-33</strain>
    </source>
</reference>
<dbReference type="EMBL" id="JAVIZN010000002">
    <property type="protein sequence ID" value="MDR6203061.1"/>
    <property type="molecule type" value="Genomic_DNA"/>
</dbReference>
<comment type="caution">
    <text evidence="1">The sequence shown here is derived from an EMBL/GenBank/DDBJ whole genome shotgun (WGS) entry which is preliminary data.</text>
</comment>
<sequence>MEIRRQNPRHASPHLFGVLPLDYRERFLSAAAAPSLAASGAIAADSAGLETL</sequence>
<name>A0ABD5CD49_9BURK</name>
<gene>
    <name evidence="1" type="ORF">QF025_001781</name>
</gene>
<dbReference type="RefSeq" id="WP_307257371.1">
    <property type="nucleotide sequence ID" value="NZ_ATXV01000003.1"/>
</dbReference>